<feature type="DNA-binding region" description="H-T-H motif" evidence="4">
    <location>
        <begin position="45"/>
        <end position="64"/>
    </location>
</feature>
<name>A0A1A3MM38_MYCAS</name>
<evidence type="ECO:0000256" key="3">
    <source>
        <dbReference type="ARBA" id="ARBA00023163"/>
    </source>
</evidence>
<dbReference type="GO" id="GO:0000976">
    <property type="term" value="F:transcription cis-regulatory region binding"/>
    <property type="evidence" value="ECO:0007669"/>
    <property type="project" value="TreeGrafter"/>
</dbReference>
<dbReference type="InterPro" id="IPR050109">
    <property type="entry name" value="HTH-type_TetR-like_transc_reg"/>
</dbReference>
<dbReference type="AlphaFoldDB" id="A0A1A3MM38"/>
<proteinExistence type="predicted"/>
<feature type="domain" description="HTH tetR-type" evidence="5">
    <location>
        <begin position="22"/>
        <end position="82"/>
    </location>
</feature>
<dbReference type="SUPFAM" id="SSF46689">
    <property type="entry name" value="Homeodomain-like"/>
    <property type="match status" value="1"/>
</dbReference>
<gene>
    <name evidence="6" type="ORF">A5636_14690</name>
</gene>
<organism evidence="6 7">
    <name type="scientific">Mycobacterium asiaticum</name>
    <dbReference type="NCBI Taxonomy" id="1790"/>
    <lineage>
        <taxon>Bacteria</taxon>
        <taxon>Bacillati</taxon>
        <taxon>Actinomycetota</taxon>
        <taxon>Actinomycetes</taxon>
        <taxon>Mycobacteriales</taxon>
        <taxon>Mycobacteriaceae</taxon>
        <taxon>Mycobacterium</taxon>
    </lineage>
</organism>
<keyword evidence="7" id="KW-1185">Reference proteome</keyword>
<comment type="caution">
    <text evidence="6">The sequence shown here is derived from an EMBL/GenBank/DDBJ whole genome shotgun (WGS) entry which is preliminary data.</text>
</comment>
<dbReference type="PANTHER" id="PTHR30055:SF234">
    <property type="entry name" value="HTH-TYPE TRANSCRIPTIONAL REGULATOR BETI"/>
    <property type="match status" value="1"/>
</dbReference>
<dbReference type="GO" id="GO:0003700">
    <property type="term" value="F:DNA-binding transcription factor activity"/>
    <property type="evidence" value="ECO:0007669"/>
    <property type="project" value="TreeGrafter"/>
</dbReference>
<dbReference type="InterPro" id="IPR009057">
    <property type="entry name" value="Homeodomain-like_sf"/>
</dbReference>
<dbReference type="Gene3D" id="1.10.357.10">
    <property type="entry name" value="Tetracycline Repressor, domain 2"/>
    <property type="match status" value="1"/>
</dbReference>
<dbReference type="Pfam" id="PF00440">
    <property type="entry name" value="TetR_N"/>
    <property type="match status" value="1"/>
</dbReference>
<dbReference type="PANTHER" id="PTHR30055">
    <property type="entry name" value="HTH-TYPE TRANSCRIPTIONAL REGULATOR RUTR"/>
    <property type="match status" value="1"/>
</dbReference>
<sequence>MYINMDTKSRRYEMRARKEATQATRDSIMAAALSVVAARRSLDVTLKAVAERAGVTVKTVLRHFGSREALIDATWAMARADTVAERAVPPGEPAQAIAALVEHYENRGAMVLGLLAEEHEEPRARLMCDDGRLLHREWVAQVFDAGLPTESPVRDRMIDALVVSTDVYCWKLLRLDRGLTVEDVCDRMQFMTGAVLTALQRTE</sequence>
<dbReference type="InterPro" id="IPR001647">
    <property type="entry name" value="HTH_TetR"/>
</dbReference>
<evidence type="ECO:0000256" key="1">
    <source>
        <dbReference type="ARBA" id="ARBA00023015"/>
    </source>
</evidence>
<evidence type="ECO:0000256" key="2">
    <source>
        <dbReference type="ARBA" id="ARBA00023125"/>
    </source>
</evidence>
<accession>A0A1A3MM38</accession>
<protein>
    <recommendedName>
        <fullName evidence="5">HTH tetR-type domain-containing protein</fullName>
    </recommendedName>
</protein>
<keyword evidence="1" id="KW-0805">Transcription regulation</keyword>
<dbReference type="EMBL" id="LZLQ01000142">
    <property type="protein sequence ID" value="OBK11008.1"/>
    <property type="molecule type" value="Genomic_DNA"/>
</dbReference>
<keyword evidence="2 4" id="KW-0238">DNA-binding</keyword>
<keyword evidence="3" id="KW-0804">Transcription</keyword>
<dbReference type="PROSITE" id="PS50977">
    <property type="entry name" value="HTH_TETR_2"/>
    <property type="match status" value="1"/>
</dbReference>
<dbReference type="Proteomes" id="UP000093629">
    <property type="component" value="Unassembled WGS sequence"/>
</dbReference>
<evidence type="ECO:0000256" key="4">
    <source>
        <dbReference type="PROSITE-ProRule" id="PRU00335"/>
    </source>
</evidence>
<reference evidence="6 7" key="1">
    <citation type="submission" date="2016-06" db="EMBL/GenBank/DDBJ databases">
        <authorList>
            <person name="Kjaerup R.B."/>
            <person name="Dalgaard T.S."/>
            <person name="Juul-Madsen H.R."/>
        </authorList>
    </citation>
    <scope>NUCLEOTIDE SEQUENCE [LARGE SCALE GENOMIC DNA]</scope>
    <source>
        <strain evidence="6 7">1245139.5</strain>
    </source>
</reference>
<evidence type="ECO:0000313" key="7">
    <source>
        <dbReference type="Proteomes" id="UP000093629"/>
    </source>
</evidence>
<evidence type="ECO:0000313" key="6">
    <source>
        <dbReference type="EMBL" id="OBK11008.1"/>
    </source>
</evidence>
<evidence type="ECO:0000259" key="5">
    <source>
        <dbReference type="PROSITE" id="PS50977"/>
    </source>
</evidence>